<keyword evidence="2" id="KW-1185">Reference proteome</keyword>
<reference evidence="1 2" key="1">
    <citation type="submission" date="2020-12" db="EMBL/GenBank/DDBJ databases">
        <title>Sphingomonas sp.</title>
        <authorList>
            <person name="Kim M.K."/>
        </authorList>
    </citation>
    <scope>NUCLEOTIDE SEQUENCE [LARGE SCALE GENOMIC DNA]</scope>
    <source>
        <strain evidence="1 2">BT552</strain>
    </source>
</reference>
<dbReference type="Gene3D" id="3.30.1240.10">
    <property type="match status" value="1"/>
</dbReference>
<dbReference type="Pfam" id="PF08282">
    <property type="entry name" value="Hydrolase_3"/>
    <property type="match status" value="1"/>
</dbReference>
<dbReference type="Proteomes" id="UP000763641">
    <property type="component" value="Unassembled WGS sequence"/>
</dbReference>
<dbReference type="SFLD" id="SFLDS00003">
    <property type="entry name" value="Haloacid_Dehalogenase"/>
    <property type="match status" value="1"/>
</dbReference>
<proteinExistence type="predicted"/>
<dbReference type="InterPro" id="IPR006379">
    <property type="entry name" value="HAD-SF_hydro_IIB"/>
</dbReference>
<organism evidence="1 2">
    <name type="scientific">Sphingomonas longa</name>
    <dbReference type="NCBI Taxonomy" id="2778730"/>
    <lineage>
        <taxon>Bacteria</taxon>
        <taxon>Pseudomonadati</taxon>
        <taxon>Pseudomonadota</taxon>
        <taxon>Alphaproteobacteria</taxon>
        <taxon>Sphingomonadales</taxon>
        <taxon>Sphingomonadaceae</taxon>
        <taxon>Sphingomonas</taxon>
    </lineage>
</organism>
<gene>
    <name evidence="1" type="ORF">ILT43_07855</name>
</gene>
<protein>
    <submittedName>
        <fullName evidence="1">HAD family phosphatase</fullName>
    </submittedName>
</protein>
<dbReference type="EMBL" id="JAFEMC010000002">
    <property type="protein sequence ID" value="MBM6576283.1"/>
    <property type="molecule type" value="Genomic_DNA"/>
</dbReference>
<dbReference type="CDD" id="cd07516">
    <property type="entry name" value="HAD_Pase"/>
    <property type="match status" value="1"/>
</dbReference>
<name>A0ABS2D5W9_9SPHN</name>
<dbReference type="SUPFAM" id="SSF56784">
    <property type="entry name" value="HAD-like"/>
    <property type="match status" value="1"/>
</dbReference>
<dbReference type="InterPro" id="IPR036412">
    <property type="entry name" value="HAD-like_sf"/>
</dbReference>
<dbReference type="RefSeq" id="WP_204197704.1">
    <property type="nucleotide sequence ID" value="NZ_JAFEMC010000002.1"/>
</dbReference>
<dbReference type="InterPro" id="IPR023214">
    <property type="entry name" value="HAD_sf"/>
</dbReference>
<dbReference type="PANTHER" id="PTHR10000">
    <property type="entry name" value="PHOSPHOSERINE PHOSPHATASE"/>
    <property type="match status" value="1"/>
</dbReference>
<sequence>MSEPLGTPRLVVSDVDGTLVDKQKVLTPGTIAAVGRLRDAGVGFTIISARPMSGVMPIADALELDEPIGAFNGGIVFKRSGEIIEHHRIPADIARGIWDTVGDAKVDRWVFADDRWYASSGEGTHVEHERVASNQAPIITTDFDDVLSRADKITFVSDDEPYLRSIHSEVAPAFGERATVVQSQTYYLDVTALEANKGTGVAELAEAFGVPLAETAAIGDQANDIPMLARVGLPIVMGNAPDAMREKAAHVTRGNDEDGVAHAIDTIILKGHENS</sequence>
<comment type="caution">
    <text evidence="1">The sequence shown here is derived from an EMBL/GenBank/DDBJ whole genome shotgun (WGS) entry which is preliminary data.</text>
</comment>
<accession>A0ABS2D5W9</accession>
<dbReference type="NCBIfam" id="TIGR01484">
    <property type="entry name" value="HAD-SF-IIB"/>
    <property type="match status" value="1"/>
</dbReference>
<dbReference type="PANTHER" id="PTHR10000:SF8">
    <property type="entry name" value="HAD SUPERFAMILY HYDROLASE-LIKE, TYPE 3"/>
    <property type="match status" value="1"/>
</dbReference>
<dbReference type="NCBIfam" id="TIGR00099">
    <property type="entry name" value="Cof-subfamily"/>
    <property type="match status" value="1"/>
</dbReference>
<dbReference type="Gene3D" id="3.40.50.1000">
    <property type="entry name" value="HAD superfamily/HAD-like"/>
    <property type="match status" value="1"/>
</dbReference>
<dbReference type="SFLD" id="SFLDG01140">
    <property type="entry name" value="C2.B:_Phosphomannomutase_and_P"/>
    <property type="match status" value="1"/>
</dbReference>
<evidence type="ECO:0000313" key="2">
    <source>
        <dbReference type="Proteomes" id="UP000763641"/>
    </source>
</evidence>
<dbReference type="PROSITE" id="PS01229">
    <property type="entry name" value="COF_2"/>
    <property type="match status" value="1"/>
</dbReference>
<dbReference type="InterPro" id="IPR000150">
    <property type="entry name" value="Cof"/>
</dbReference>
<evidence type="ECO:0000313" key="1">
    <source>
        <dbReference type="EMBL" id="MBM6576283.1"/>
    </source>
</evidence>